<dbReference type="InterPro" id="IPR023198">
    <property type="entry name" value="PGP-like_dom2"/>
</dbReference>
<dbReference type="Gene3D" id="3.40.50.1000">
    <property type="entry name" value="HAD superfamily/HAD-like"/>
    <property type="match status" value="1"/>
</dbReference>
<reference evidence="1" key="2">
    <citation type="journal article" date="2022" name="Microbiol. Resour. Announc.">
        <title>Metagenome Sequencing to Explore Phylogenomics of Terrestrial Cyanobacteria.</title>
        <authorList>
            <person name="Ward R.D."/>
            <person name="Stajich J.E."/>
            <person name="Johansen J.R."/>
            <person name="Huntemann M."/>
            <person name="Clum A."/>
            <person name="Foster B."/>
            <person name="Foster B."/>
            <person name="Roux S."/>
            <person name="Palaniappan K."/>
            <person name="Varghese N."/>
            <person name="Mukherjee S."/>
            <person name="Reddy T.B.K."/>
            <person name="Daum C."/>
            <person name="Copeland A."/>
            <person name="Chen I.A."/>
            <person name="Ivanova N.N."/>
            <person name="Kyrpides N.C."/>
            <person name="Shapiro N."/>
            <person name="Eloe-Fadrosh E.A."/>
            <person name="Pietrasiak N."/>
        </authorList>
    </citation>
    <scope>NUCLEOTIDE SEQUENCE</scope>
    <source>
        <strain evidence="1">JT2-VF2</strain>
    </source>
</reference>
<dbReference type="InterPro" id="IPR023214">
    <property type="entry name" value="HAD_sf"/>
</dbReference>
<gene>
    <name evidence="1" type="ORF">KME32_12365</name>
</gene>
<comment type="caution">
    <text evidence="1">The sequence shown here is derived from an EMBL/GenBank/DDBJ whole genome shotgun (WGS) entry which is preliminary data.</text>
</comment>
<dbReference type="GO" id="GO:0005829">
    <property type="term" value="C:cytosol"/>
    <property type="evidence" value="ECO:0007669"/>
    <property type="project" value="TreeGrafter"/>
</dbReference>
<dbReference type="SUPFAM" id="SSF56784">
    <property type="entry name" value="HAD-like"/>
    <property type="match status" value="1"/>
</dbReference>
<name>A0A951PYM1_9NOST</name>
<accession>A0A951PYM1</accession>
<dbReference type="SFLD" id="SFLDG01129">
    <property type="entry name" value="C1.5:_HAD__Beta-PGM__Phosphata"/>
    <property type="match status" value="1"/>
</dbReference>
<reference evidence="1" key="1">
    <citation type="submission" date="2021-05" db="EMBL/GenBank/DDBJ databases">
        <authorList>
            <person name="Pietrasiak N."/>
            <person name="Ward R."/>
            <person name="Stajich J.E."/>
            <person name="Kurbessoian T."/>
        </authorList>
    </citation>
    <scope>NUCLEOTIDE SEQUENCE</scope>
    <source>
        <strain evidence="1">JT2-VF2</strain>
    </source>
</reference>
<evidence type="ECO:0000313" key="1">
    <source>
        <dbReference type="EMBL" id="MBW4561923.1"/>
    </source>
</evidence>
<dbReference type="PANTHER" id="PTHR43434">
    <property type="entry name" value="PHOSPHOGLYCOLATE PHOSPHATASE"/>
    <property type="match status" value="1"/>
</dbReference>
<sequence length="237" mass="27411">MLRLITDFDGPIIDVSERYYRVYQFCLEKTRRSGQPVRELSKEEFWQLKRSRVPEKQIALNSGLDEAQAQEFAQLRRQTVHTEPYFQYDTLVPGAVDALVKIQQTGIDLAVMTMRRVRELDYAFQKFQLGKFFPENRCYCLSNDYVKTRDIDDKPLLMARAIEELPPANDIWMVGDTEADITAAKKHDIKVIAVESGIRDRAQLELYHPEFIVRDLSVAVDLILEGAYTDTKQLSVG</sequence>
<dbReference type="EMBL" id="JAHHHN010000006">
    <property type="protein sequence ID" value="MBW4561923.1"/>
    <property type="molecule type" value="Genomic_DNA"/>
</dbReference>
<proteinExistence type="predicted"/>
<dbReference type="GO" id="GO:0008967">
    <property type="term" value="F:phosphoglycolate phosphatase activity"/>
    <property type="evidence" value="ECO:0007669"/>
    <property type="project" value="TreeGrafter"/>
</dbReference>
<dbReference type="Pfam" id="PF00702">
    <property type="entry name" value="Hydrolase"/>
    <property type="match status" value="1"/>
</dbReference>
<dbReference type="InterPro" id="IPR036412">
    <property type="entry name" value="HAD-like_sf"/>
</dbReference>
<dbReference type="InterPro" id="IPR050155">
    <property type="entry name" value="HAD-like_hydrolase_sf"/>
</dbReference>
<protein>
    <submittedName>
        <fullName evidence="1">HAD family hydrolase</fullName>
    </submittedName>
</protein>
<organism evidence="1 2">
    <name type="scientific">Mojavia pulchra JT2-VF2</name>
    <dbReference type="NCBI Taxonomy" id="287848"/>
    <lineage>
        <taxon>Bacteria</taxon>
        <taxon>Bacillati</taxon>
        <taxon>Cyanobacteriota</taxon>
        <taxon>Cyanophyceae</taxon>
        <taxon>Nostocales</taxon>
        <taxon>Nostocaceae</taxon>
    </lineage>
</organism>
<dbReference type="AlphaFoldDB" id="A0A951PYM1"/>
<dbReference type="PANTHER" id="PTHR43434:SF1">
    <property type="entry name" value="PHOSPHOGLYCOLATE PHOSPHATASE"/>
    <property type="match status" value="1"/>
</dbReference>
<dbReference type="SFLD" id="SFLDS00003">
    <property type="entry name" value="Haloacid_Dehalogenase"/>
    <property type="match status" value="1"/>
</dbReference>
<keyword evidence="1" id="KW-0378">Hydrolase</keyword>
<evidence type="ECO:0000313" key="2">
    <source>
        <dbReference type="Proteomes" id="UP000715781"/>
    </source>
</evidence>
<dbReference type="Proteomes" id="UP000715781">
    <property type="component" value="Unassembled WGS sequence"/>
</dbReference>
<dbReference type="GO" id="GO:0006281">
    <property type="term" value="P:DNA repair"/>
    <property type="evidence" value="ECO:0007669"/>
    <property type="project" value="TreeGrafter"/>
</dbReference>
<dbReference type="Gene3D" id="1.10.150.240">
    <property type="entry name" value="Putative phosphatase, domain 2"/>
    <property type="match status" value="1"/>
</dbReference>